<reference evidence="6 9" key="2">
    <citation type="submission" date="2019-07" db="EMBL/GenBank/DDBJ databases">
        <title>Whole genome shotgun sequence of Staphylococcus arlettae NBRC 109765.</title>
        <authorList>
            <person name="Hosoyama A."/>
            <person name="Uohara A."/>
            <person name="Ohji S."/>
            <person name="Ichikawa N."/>
        </authorList>
    </citation>
    <scope>NUCLEOTIDE SEQUENCE [LARGE SCALE GENOMIC DNA]</scope>
    <source>
        <strain evidence="6 9">NBRC 109765</strain>
    </source>
</reference>
<dbReference type="PANTHER" id="PTHR42887:SF2">
    <property type="entry name" value="OS12G0638800 PROTEIN"/>
    <property type="match status" value="1"/>
</dbReference>
<gene>
    <name evidence="7" type="ORF">NCTC12413_01164</name>
    <name evidence="6" type="ORF">SAR03_11350</name>
</gene>
<dbReference type="RefSeq" id="WP_002510590.1">
    <property type="nucleotide sequence ID" value="NZ_AP019698.1"/>
</dbReference>
<dbReference type="AlphaFoldDB" id="A0A380CD77"/>
<dbReference type="OrthoDB" id="9773233at2"/>
<dbReference type="Proteomes" id="UP000254956">
    <property type="component" value="Unassembled WGS sequence"/>
</dbReference>
<evidence type="ECO:0000313" key="6">
    <source>
        <dbReference type="EMBL" id="GEQ00098.1"/>
    </source>
</evidence>
<evidence type="ECO:0000313" key="9">
    <source>
        <dbReference type="Proteomes" id="UP000321598"/>
    </source>
</evidence>
<dbReference type="InterPro" id="IPR004792">
    <property type="entry name" value="BaiN-like"/>
</dbReference>
<dbReference type="Pfam" id="PF22780">
    <property type="entry name" value="HI0933_like_1st"/>
    <property type="match status" value="1"/>
</dbReference>
<dbReference type="EMBL" id="BKAV01000008">
    <property type="protein sequence ID" value="GEQ00098.1"/>
    <property type="molecule type" value="Genomic_DNA"/>
</dbReference>
<organism evidence="7 8">
    <name type="scientific">Staphylococcus arlettae</name>
    <dbReference type="NCBI Taxonomy" id="29378"/>
    <lineage>
        <taxon>Bacteria</taxon>
        <taxon>Bacillati</taxon>
        <taxon>Bacillota</taxon>
        <taxon>Bacilli</taxon>
        <taxon>Bacillales</taxon>
        <taxon>Staphylococcaceae</taxon>
        <taxon>Staphylococcus</taxon>
    </lineage>
</organism>
<proteinExistence type="predicted"/>
<feature type="domain" description="RsdA/BaiN/AoA(So)-like insert" evidence="5">
    <location>
        <begin position="192"/>
        <end position="359"/>
    </location>
</feature>
<dbReference type="STRING" id="1212545.SARL_09372"/>
<dbReference type="EMBL" id="UGZE01000001">
    <property type="protein sequence ID" value="SUJ17504.1"/>
    <property type="molecule type" value="Genomic_DNA"/>
</dbReference>
<evidence type="ECO:0000256" key="1">
    <source>
        <dbReference type="ARBA" id="ARBA00001974"/>
    </source>
</evidence>
<evidence type="ECO:0000259" key="5">
    <source>
        <dbReference type="Pfam" id="PF22780"/>
    </source>
</evidence>
<dbReference type="Gene3D" id="2.40.30.10">
    <property type="entry name" value="Translation factors"/>
    <property type="match status" value="1"/>
</dbReference>
<evidence type="ECO:0000259" key="4">
    <source>
        <dbReference type="Pfam" id="PF03486"/>
    </source>
</evidence>
<reference evidence="7 8" key="1">
    <citation type="submission" date="2018-06" db="EMBL/GenBank/DDBJ databases">
        <authorList>
            <consortium name="Pathogen Informatics"/>
            <person name="Doyle S."/>
        </authorList>
    </citation>
    <scope>NUCLEOTIDE SEQUENCE [LARGE SCALE GENOMIC DNA]</scope>
    <source>
        <strain evidence="7 8">NCTC12413</strain>
    </source>
</reference>
<dbReference type="Gene3D" id="1.10.8.260">
    <property type="entry name" value="HI0933 insert domain-like"/>
    <property type="match status" value="1"/>
</dbReference>
<dbReference type="InterPro" id="IPR036188">
    <property type="entry name" value="FAD/NAD-bd_sf"/>
</dbReference>
<comment type="cofactor">
    <cofactor evidence="1">
        <name>FAD</name>
        <dbReference type="ChEBI" id="CHEBI:57692"/>
    </cofactor>
</comment>
<dbReference type="NCBIfam" id="TIGR00275">
    <property type="entry name" value="aminoacetone oxidase family FAD-binding enzyme"/>
    <property type="match status" value="1"/>
</dbReference>
<dbReference type="InterPro" id="IPR023166">
    <property type="entry name" value="BaiN-like_dom_sf"/>
</dbReference>
<feature type="domain" description="RsdA/BaiN/AoA(So)-like Rossmann fold-like" evidence="4">
    <location>
        <begin position="3"/>
        <end position="412"/>
    </location>
</feature>
<dbReference type="Pfam" id="PF03486">
    <property type="entry name" value="HI0933_like"/>
    <property type="match status" value="1"/>
</dbReference>
<keyword evidence="2" id="KW-0285">Flavoprotein</keyword>
<evidence type="ECO:0000256" key="3">
    <source>
        <dbReference type="ARBA" id="ARBA00022827"/>
    </source>
</evidence>
<evidence type="ECO:0000256" key="2">
    <source>
        <dbReference type="ARBA" id="ARBA00022630"/>
    </source>
</evidence>
<dbReference type="InterPro" id="IPR057661">
    <property type="entry name" value="RsdA/BaiN/AoA(So)_Rossmann"/>
</dbReference>
<dbReference type="SUPFAM" id="SSF51905">
    <property type="entry name" value="FAD/NAD(P)-binding domain"/>
    <property type="match status" value="1"/>
</dbReference>
<dbReference type="PRINTS" id="PR00411">
    <property type="entry name" value="PNDRDTASEI"/>
</dbReference>
<protein>
    <submittedName>
        <fullName evidence="7">Flavoprotein</fullName>
    </submittedName>
    <submittedName>
        <fullName evidence="6">NAD(FAD)-utilizing dehydrogenase</fullName>
    </submittedName>
</protein>
<sequence length="419" mass="45808">MYQTIIIGGGPSGLMAAAAASQNHDKVLLIEKKKGLGRKLKISGGGRCNVTNRLPYEEIIKNIPGNGKFLYSPFSIFDNESIIEFFESRGVKLKEEDHGRMFPVSNKAQDVVDTLVNTLHRNNVEILEESVVTEITKNANDLFTVQLNDNKSFTSHTVIIATGGTSVPQTGSTGDGYKFAKALGHQITTLFPTEVPITSPEPFIKSKQLKGLSLKNVGLSVLKKNGKQRITHQMDMIFTHFGVSGPAALRCSQFVYKEQQNQKKTDVAMELDVFPNLSINAVTEKIQSLLADEPDKQIKNSLHGIIEERYLLFMLEQAEIPSDITAHHLSNKQLLTLANLFKGFTFTVNGTLPIDKAFVTGGGVSLKEIHPKSMMSKLNSGLFLCGEVLDIHGYTGGYNITSALVTGHVAGSNAAQFNI</sequence>
<dbReference type="Proteomes" id="UP000321598">
    <property type="component" value="Unassembled WGS sequence"/>
</dbReference>
<dbReference type="SUPFAM" id="SSF160996">
    <property type="entry name" value="HI0933 insert domain-like"/>
    <property type="match status" value="1"/>
</dbReference>
<keyword evidence="3" id="KW-0274">FAD</keyword>
<evidence type="ECO:0000313" key="7">
    <source>
        <dbReference type="EMBL" id="SUJ17504.1"/>
    </source>
</evidence>
<accession>A0A380CD77</accession>
<name>A0A380CD77_9STAP</name>
<dbReference type="InterPro" id="IPR055178">
    <property type="entry name" value="RsdA/BaiN/AoA(So)-like_dom"/>
</dbReference>
<dbReference type="PRINTS" id="PR00368">
    <property type="entry name" value="FADPNR"/>
</dbReference>
<evidence type="ECO:0000313" key="8">
    <source>
        <dbReference type="Proteomes" id="UP000254956"/>
    </source>
</evidence>
<dbReference type="PANTHER" id="PTHR42887">
    <property type="entry name" value="OS12G0638800 PROTEIN"/>
    <property type="match status" value="1"/>
</dbReference>
<dbReference type="Gene3D" id="3.50.50.60">
    <property type="entry name" value="FAD/NAD(P)-binding domain"/>
    <property type="match status" value="1"/>
</dbReference>
<keyword evidence="9" id="KW-1185">Reference proteome</keyword>